<gene>
    <name evidence="1" type="ORF">DPMN_021241</name>
</gene>
<dbReference type="Proteomes" id="UP000828390">
    <property type="component" value="Unassembled WGS sequence"/>
</dbReference>
<name>A0A9D4NNV9_DREPO</name>
<evidence type="ECO:0000313" key="1">
    <source>
        <dbReference type="EMBL" id="KAH3897057.1"/>
    </source>
</evidence>
<dbReference type="EMBL" id="JAIWYP010000001">
    <property type="protein sequence ID" value="KAH3897057.1"/>
    <property type="molecule type" value="Genomic_DNA"/>
</dbReference>
<organism evidence="1 2">
    <name type="scientific">Dreissena polymorpha</name>
    <name type="common">Zebra mussel</name>
    <name type="synonym">Mytilus polymorpha</name>
    <dbReference type="NCBI Taxonomy" id="45954"/>
    <lineage>
        <taxon>Eukaryota</taxon>
        <taxon>Metazoa</taxon>
        <taxon>Spiralia</taxon>
        <taxon>Lophotrochozoa</taxon>
        <taxon>Mollusca</taxon>
        <taxon>Bivalvia</taxon>
        <taxon>Autobranchia</taxon>
        <taxon>Heteroconchia</taxon>
        <taxon>Euheterodonta</taxon>
        <taxon>Imparidentia</taxon>
        <taxon>Neoheterodontei</taxon>
        <taxon>Myida</taxon>
        <taxon>Dreissenoidea</taxon>
        <taxon>Dreissenidae</taxon>
        <taxon>Dreissena</taxon>
    </lineage>
</organism>
<evidence type="ECO:0000313" key="2">
    <source>
        <dbReference type="Proteomes" id="UP000828390"/>
    </source>
</evidence>
<proteinExistence type="predicted"/>
<sequence length="89" mass="9954">MGISRSTRRNPHLSGMVIINKTHLLLEHAIGLLCPRRRSQVVTAVLVLTGHSLPLGMKPVMLYEDCTCVKPRFPRARLKCTSSSQDKQC</sequence>
<keyword evidence="2" id="KW-1185">Reference proteome</keyword>
<protein>
    <submittedName>
        <fullName evidence="1">Uncharacterized protein</fullName>
    </submittedName>
</protein>
<dbReference type="AlphaFoldDB" id="A0A9D4NNV9"/>
<accession>A0A9D4NNV9</accession>
<comment type="caution">
    <text evidence="1">The sequence shown here is derived from an EMBL/GenBank/DDBJ whole genome shotgun (WGS) entry which is preliminary data.</text>
</comment>
<reference evidence="1" key="2">
    <citation type="submission" date="2020-11" db="EMBL/GenBank/DDBJ databases">
        <authorList>
            <person name="McCartney M.A."/>
            <person name="Auch B."/>
            <person name="Kono T."/>
            <person name="Mallez S."/>
            <person name="Becker A."/>
            <person name="Gohl D.M."/>
            <person name="Silverstein K.A.T."/>
            <person name="Koren S."/>
            <person name="Bechman K.B."/>
            <person name="Herman A."/>
            <person name="Abrahante J.E."/>
            <person name="Garbe J."/>
        </authorList>
    </citation>
    <scope>NUCLEOTIDE SEQUENCE</scope>
    <source>
        <strain evidence="1">Duluth1</strain>
        <tissue evidence="1">Whole animal</tissue>
    </source>
</reference>
<reference evidence="1" key="1">
    <citation type="journal article" date="2019" name="bioRxiv">
        <title>The Genome of the Zebra Mussel, Dreissena polymorpha: A Resource for Invasive Species Research.</title>
        <authorList>
            <person name="McCartney M.A."/>
            <person name="Auch B."/>
            <person name="Kono T."/>
            <person name="Mallez S."/>
            <person name="Zhang Y."/>
            <person name="Obille A."/>
            <person name="Becker A."/>
            <person name="Abrahante J.E."/>
            <person name="Garbe J."/>
            <person name="Badalamenti J.P."/>
            <person name="Herman A."/>
            <person name="Mangelson H."/>
            <person name="Liachko I."/>
            <person name="Sullivan S."/>
            <person name="Sone E.D."/>
            <person name="Koren S."/>
            <person name="Silverstein K.A.T."/>
            <person name="Beckman K.B."/>
            <person name="Gohl D.M."/>
        </authorList>
    </citation>
    <scope>NUCLEOTIDE SEQUENCE</scope>
    <source>
        <strain evidence="1">Duluth1</strain>
        <tissue evidence="1">Whole animal</tissue>
    </source>
</reference>